<gene>
    <name evidence="1" type="ORF">AKG39_15240</name>
</gene>
<comment type="caution">
    <text evidence="1">The sequence shown here is derived from an EMBL/GenBank/DDBJ whole genome shotgun (WGS) entry which is preliminary data.</text>
</comment>
<dbReference type="Pfam" id="PF02596">
    <property type="entry name" value="DUF169"/>
    <property type="match status" value="1"/>
</dbReference>
<name>A0A0L6TX23_9FIRM</name>
<dbReference type="RefSeq" id="WP_050741269.1">
    <property type="nucleotide sequence ID" value="NZ_LGYO01000042.1"/>
</dbReference>
<dbReference type="InterPro" id="IPR003748">
    <property type="entry name" value="DUF169"/>
</dbReference>
<dbReference type="PANTHER" id="PTHR37954">
    <property type="entry name" value="BLL4979 PROTEIN"/>
    <property type="match status" value="1"/>
</dbReference>
<proteinExistence type="predicted"/>
<sequence length="268" mass="30171">MNTQNLKQSVIKMNCALTLNKRIVGIKFLFTKSDYEAADVEPVKKRMHYCVMVKAAMAGTGFKATGDDLTCMGGARATGLKAADDFNKSGQHAQKLGLYRDMSTAKSVQDGICICDHHAYGIMVKPLEDYNQKPDVVMMVTNPYNIMRVIQGYSYYYGLQSSFKMTGNQAICSEATATPYLTNDINVSMMCIGTRHNAGWKDDELAVAFPYNRFETITNGVVETINIMDNNKKKKAIEEKLINNNIQELKIRYNHNYYDDLPMIDKAK</sequence>
<dbReference type="PANTHER" id="PTHR37954:SF3">
    <property type="entry name" value="DUF169 DOMAIN-CONTAINING PROTEIN"/>
    <property type="match status" value="1"/>
</dbReference>
<reference evidence="2" key="1">
    <citation type="submission" date="2015-07" db="EMBL/GenBank/DDBJ databases">
        <title>Draft genome sequence of Acetobacterium bakii DSM 8293, a potential psychrophilic chemical producer through syngas fermentation.</title>
        <authorList>
            <person name="Song Y."/>
            <person name="Hwang S."/>
            <person name="Cho B.-K."/>
        </authorList>
    </citation>
    <scope>NUCLEOTIDE SEQUENCE [LARGE SCALE GENOMIC DNA]</scope>
    <source>
        <strain evidence="2">DSM 8239</strain>
    </source>
</reference>
<evidence type="ECO:0000313" key="1">
    <source>
        <dbReference type="EMBL" id="KNZ40816.1"/>
    </source>
</evidence>
<dbReference type="AlphaFoldDB" id="A0A0L6TX23"/>
<organism evidence="1 2">
    <name type="scientific">Acetobacterium bakii</name>
    <dbReference type="NCBI Taxonomy" id="52689"/>
    <lineage>
        <taxon>Bacteria</taxon>
        <taxon>Bacillati</taxon>
        <taxon>Bacillota</taxon>
        <taxon>Clostridia</taxon>
        <taxon>Eubacteriales</taxon>
        <taxon>Eubacteriaceae</taxon>
        <taxon>Acetobacterium</taxon>
    </lineage>
</organism>
<dbReference type="STRING" id="52689.AKG39_15240"/>
<dbReference type="Proteomes" id="UP000036873">
    <property type="component" value="Unassembled WGS sequence"/>
</dbReference>
<evidence type="ECO:0008006" key="3">
    <source>
        <dbReference type="Google" id="ProtNLM"/>
    </source>
</evidence>
<accession>A0A0L6TX23</accession>
<keyword evidence="2" id="KW-1185">Reference proteome</keyword>
<protein>
    <recommendedName>
        <fullName evidence="3">DUF169 domain-containing protein</fullName>
    </recommendedName>
</protein>
<evidence type="ECO:0000313" key="2">
    <source>
        <dbReference type="Proteomes" id="UP000036873"/>
    </source>
</evidence>
<dbReference type="EMBL" id="LGYO01000042">
    <property type="protein sequence ID" value="KNZ40816.1"/>
    <property type="molecule type" value="Genomic_DNA"/>
</dbReference>
<dbReference type="OrthoDB" id="378658at2"/>